<proteinExistence type="predicted"/>
<evidence type="ECO:0000259" key="2">
    <source>
        <dbReference type="Pfam" id="PF09922"/>
    </source>
</evidence>
<dbReference type="InterPro" id="IPR047793">
    <property type="entry name" value="LiaF_C"/>
</dbReference>
<dbReference type="NCBIfam" id="NF040535">
    <property type="entry name" value="LiaF_C_term"/>
    <property type="match status" value="1"/>
</dbReference>
<protein>
    <submittedName>
        <fullName evidence="4">Cell wall-active antibiotics response protein LiaF</fullName>
    </submittedName>
</protein>
<dbReference type="Pfam" id="PF09922">
    <property type="entry name" value="LiaF-like_C"/>
    <property type="match status" value="1"/>
</dbReference>
<evidence type="ECO:0000313" key="4">
    <source>
        <dbReference type="EMBL" id="XCJ16797.1"/>
    </source>
</evidence>
<dbReference type="Pfam" id="PF18917">
    <property type="entry name" value="LiaI-LiaF-like_TM1"/>
    <property type="match status" value="1"/>
</dbReference>
<name>A0AAU8IEQ7_9BACL</name>
<dbReference type="AlphaFoldDB" id="A0AAU8IEQ7"/>
<organism evidence="4">
    <name type="scientific">Sporolactobacillus sp. Y61</name>
    <dbReference type="NCBI Taxonomy" id="3160863"/>
    <lineage>
        <taxon>Bacteria</taxon>
        <taxon>Bacillati</taxon>
        <taxon>Bacillota</taxon>
        <taxon>Bacilli</taxon>
        <taxon>Bacillales</taxon>
        <taxon>Sporolactobacillaceae</taxon>
        <taxon>Sporolactobacillus</taxon>
    </lineage>
</organism>
<accession>A0AAU8IEQ7</accession>
<reference evidence="4" key="1">
    <citation type="submission" date="2024-06" db="EMBL/GenBank/DDBJ databases">
        <authorList>
            <person name="Fan A."/>
            <person name="Zhang F.Y."/>
            <person name="Zhang L."/>
        </authorList>
    </citation>
    <scope>NUCLEOTIDE SEQUENCE</scope>
    <source>
        <strain evidence="4">Y61</strain>
    </source>
</reference>
<evidence type="ECO:0000259" key="3">
    <source>
        <dbReference type="Pfam" id="PF18917"/>
    </source>
</evidence>
<keyword evidence="1" id="KW-1133">Transmembrane helix</keyword>
<keyword evidence="1" id="KW-0812">Transmembrane</keyword>
<dbReference type="InterPro" id="IPR024425">
    <property type="entry name" value="LiaF-like_C"/>
</dbReference>
<keyword evidence="1" id="KW-0472">Membrane</keyword>
<feature type="transmembrane region" description="Helical" evidence="1">
    <location>
        <begin position="39"/>
        <end position="56"/>
    </location>
</feature>
<dbReference type="EMBL" id="CP159510">
    <property type="protein sequence ID" value="XCJ16797.1"/>
    <property type="molecule type" value="Genomic_DNA"/>
</dbReference>
<evidence type="ECO:0000256" key="1">
    <source>
        <dbReference type="SAM" id="Phobius"/>
    </source>
</evidence>
<feature type="transmembrane region" description="Helical" evidence="1">
    <location>
        <begin position="92"/>
        <end position="108"/>
    </location>
</feature>
<feature type="transmembrane region" description="Helical" evidence="1">
    <location>
        <begin position="63"/>
        <end position="86"/>
    </location>
</feature>
<dbReference type="InterPro" id="IPR043726">
    <property type="entry name" value="LiaI-LiaF-like_TM1"/>
</dbReference>
<gene>
    <name evidence="4" type="primary">liaF</name>
    <name evidence="4" type="ORF">ABNN70_14360</name>
</gene>
<feature type="domain" description="Cell wall-active antibiotics response LiaF-like C-terminal" evidence="2">
    <location>
        <begin position="149"/>
        <end position="255"/>
    </location>
</feature>
<feature type="transmembrane region" description="Helical" evidence="1">
    <location>
        <begin position="7"/>
        <end position="27"/>
    </location>
</feature>
<dbReference type="RefSeq" id="WP_353948178.1">
    <property type="nucleotide sequence ID" value="NZ_CP159510.1"/>
</dbReference>
<sequence length="263" mass="30885">MSFGKILIALIIIVLGIYWMLDSLNIISPEMMSTFDDGLPYLAILFGVLLLIVPLIHRKRPNIFFGLFFLIYGGLLLADQYGYLIFKWQDFWKLWPYLIIYFGLSMLFQRDYSIKFKKGYSNDKQRKKHIIFDWNTKGEGEKDTKRAFVNDAAYQKENWMAKPMNERVRIGSYTFDFTKAFIPDETIPIRLSGWVGDIKITMPDDLEFRVEVRAKVGDVKIDDAEQSGVLRNYSWQTAHYDQAVRKIDFTFDFQVIDLSIDQV</sequence>
<feature type="domain" description="LiaI-LiaF-like transmembrane region" evidence="3">
    <location>
        <begin position="63"/>
        <end position="107"/>
    </location>
</feature>